<dbReference type="PROSITE" id="PS00135">
    <property type="entry name" value="TRYPSIN_SER"/>
    <property type="match status" value="1"/>
</dbReference>
<evidence type="ECO:0000256" key="1">
    <source>
        <dbReference type="ARBA" id="ARBA00004613"/>
    </source>
</evidence>
<dbReference type="Gene3D" id="2.40.10.10">
    <property type="entry name" value="Trypsin-like serine proteases"/>
    <property type="match status" value="1"/>
</dbReference>
<dbReference type="InterPro" id="IPR009003">
    <property type="entry name" value="Peptidase_S1_PA"/>
</dbReference>
<dbReference type="GO" id="GO:0016485">
    <property type="term" value="P:protein processing"/>
    <property type="evidence" value="ECO:0007669"/>
    <property type="project" value="UniProtKB-ARBA"/>
</dbReference>
<dbReference type="EC" id="3.4.21.4" evidence="9"/>
<keyword evidence="5 10" id="KW-0378">Hydrolase</keyword>
<dbReference type="Proteomes" id="UP001314205">
    <property type="component" value="Unassembled WGS sequence"/>
</dbReference>
<dbReference type="InterPro" id="IPR001314">
    <property type="entry name" value="Peptidase_S1A"/>
</dbReference>
<accession>A0AAV1M7J1</accession>
<dbReference type="InterPro" id="IPR001254">
    <property type="entry name" value="Trypsin_dom"/>
</dbReference>
<sequence length="272" mass="29283">MAFFKSNAVATDEDKMRSLSIVLLALCLAAVLAVPVKEEKIIGGSVTTIEQYPFAASLLYTWNLSTYRHACGGTIINNRSVLTASHCFGGNSPSRWRMRLGSTWTSSGGTVYNSAEIIRHPNYDRVTIDNDVAVLRAASTFSFSNSVRAAGIAGANYNLADNQAVWAIGWGATEIGGSVSDQLRHVQIWTVNQATCRSRYAEVGMTITDNMLCSGWLDVGGRDQCQGDSGGPLIHNNVVVGVCSFGEQCALARYPGVNARVSRFTSWIQANA</sequence>
<comment type="caution">
    <text evidence="12">The sequence shown here is derived from an EMBL/GenBank/DDBJ whole genome shotgun (WGS) entry which is preliminary data.</text>
</comment>
<evidence type="ECO:0000259" key="11">
    <source>
        <dbReference type="PROSITE" id="PS50240"/>
    </source>
</evidence>
<evidence type="ECO:0000256" key="6">
    <source>
        <dbReference type="ARBA" id="ARBA00022825"/>
    </source>
</evidence>
<dbReference type="PROSITE" id="PS00134">
    <property type="entry name" value="TRYPSIN_HIS"/>
    <property type="match status" value="1"/>
</dbReference>
<evidence type="ECO:0000313" key="13">
    <source>
        <dbReference type="EMBL" id="CAK1602332.1"/>
    </source>
</evidence>
<dbReference type="InterPro" id="IPR043504">
    <property type="entry name" value="Peptidase_S1_PA_chymotrypsin"/>
</dbReference>
<dbReference type="SMART" id="SM00020">
    <property type="entry name" value="Tryp_SPc"/>
    <property type="match status" value="1"/>
</dbReference>
<evidence type="ECO:0000256" key="2">
    <source>
        <dbReference type="ARBA" id="ARBA00007664"/>
    </source>
</evidence>
<evidence type="ECO:0000256" key="8">
    <source>
        <dbReference type="ARBA" id="ARBA00036320"/>
    </source>
</evidence>
<name>A0AAV1M7J1_9NEOP</name>
<dbReference type="CDD" id="cd00190">
    <property type="entry name" value="Tryp_SPc"/>
    <property type="match status" value="1"/>
</dbReference>
<dbReference type="PANTHER" id="PTHR24276">
    <property type="entry name" value="POLYSERASE-RELATED"/>
    <property type="match status" value="1"/>
</dbReference>
<evidence type="ECO:0000313" key="12">
    <source>
        <dbReference type="EMBL" id="CAK1602327.1"/>
    </source>
</evidence>
<dbReference type="PRINTS" id="PR00722">
    <property type="entry name" value="CHYMOTRYPSIN"/>
</dbReference>
<gene>
    <name evidence="12" type="ORF">PARMNEM_LOCUS20850</name>
    <name evidence="13" type="ORF">PARMNEM_LOCUS20853</name>
</gene>
<dbReference type="InterPro" id="IPR050430">
    <property type="entry name" value="Peptidase_S1"/>
</dbReference>
<evidence type="ECO:0000313" key="14">
    <source>
        <dbReference type="Proteomes" id="UP001314205"/>
    </source>
</evidence>
<dbReference type="InterPro" id="IPR018114">
    <property type="entry name" value="TRYPSIN_HIS"/>
</dbReference>
<keyword evidence="14" id="KW-1185">Reference proteome</keyword>
<dbReference type="GO" id="GO:0005576">
    <property type="term" value="C:extracellular region"/>
    <property type="evidence" value="ECO:0007669"/>
    <property type="project" value="UniProtKB-SubCell"/>
</dbReference>
<evidence type="ECO:0000256" key="5">
    <source>
        <dbReference type="ARBA" id="ARBA00022801"/>
    </source>
</evidence>
<keyword evidence="7" id="KW-1015">Disulfide bond</keyword>
<feature type="domain" description="Peptidase S1" evidence="11">
    <location>
        <begin position="41"/>
        <end position="272"/>
    </location>
</feature>
<protein>
    <recommendedName>
        <fullName evidence="9">trypsin</fullName>
        <ecNumber evidence="9">3.4.21.4</ecNumber>
    </recommendedName>
</protein>
<evidence type="ECO:0000256" key="4">
    <source>
        <dbReference type="ARBA" id="ARBA00022670"/>
    </source>
</evidence>
<dbReference type="FunFam" id="2.40.10.10:FF:000047">
    <property type="entry name" value="Trypsin eta"/>
    <property type="match status" value="1"/>
</dbReference>
<comment type="similarity">
    <text evidence="2">Belongs to the peptidase S1 family.</text>
</comment>
<evidence type="ECO:0000256" key="10">
    <source>
        <dbReference type="RuleBase" id="RU363034"/>
    </source>
</evidence>
<dbReference type="AlphaFoldDB" id="A0AAV1M7J1"/>
<dbReference type="PANTHER" id="PTHR24276:SF91">
    <property type="entry name" value="AT26814P-RELATED"/>
    <property type="match status" value="1"/>
</dbReference>
<dbReference type="SUPFAM" id="SSF50494">
    <property type="entry name" value="Trypsin-like serine proteases"/>
    <property type="match status" value="1"/>
</dbReference>
<keyword evidence="4 10" id="KW-0645">Protease</keyword>
<evidence type="ECO:0000256" key="7">
    <source>
        <dbReference type="ARBA" id="ARBA00023157"/>
    </source>
</evidence>
<dbReference type="Pfam" id="PF00089">
    <property type="entry name" value="Trypsin"/>
    <property type="match status" value="1"/>
</dbReference>
<keyword evidence="3" id="KW-0964">Secreted</keyword>
<dbReference type="EMBL" id="CAVLGL010000137">
    <property type="protein sequence ID" value="CAK1602327.1"/>
    <property type="molecule type" value="Genomic_DNA"/>
</dbReference>
<organism evidence="12 14">
    <name type="scientific">Parnassius mnemosyne</name>
    <name type="common">clouded apollo</name>
    <dbReference type="NCBI Taxonomy" id="213953"/>
    <lineage>
        <taxon>Eukaryota</taxon>
        <taxon>Metazoa</taxon>
        <taxon>Ecdysozoa</taxon>
        <taxon>Arthropoda</taxon>
        <taxon>Hexapoda</taxon>
        <taxon>Insecta</taxon>
        <taxon>Pterygota</taxon>
        <taxon>Neoptera</taxon>
        <taxon>Endopterygota</taxon>
        <taxon>Lepidoptera</taxon>
        <taxon>Glossata</taxon>
        <taxon>Ditrysia</taxon>
        <taxon>Papilionoidea</taxon>
        <taxon>Papilionidae</taxon>
        <taxon>Parnassiinae</taxon>
        <taxon>Parnassini</taxon>
        <taxon>Parnassius</taxon>
        <taxon>Driopa</taxon>
    </lineage>
</organism>
<dbReference type="InterPro" id="IPR033116">
    <property type="entry name" value="TRYPSIN_SER"/>
</dbReference>
<reference evidence="12 14" key="1">
    <citation type="submission" date="2023-11" db="EMBL/GenBank/DDBJ databases">
        <authorList>
            <person name="Hedman E."/>
            <person name="Englund M."/>
            <person name="Stromberg M."/>
            <person name="Nyberg Akerstrom W."/>
            <person name="Nylinder S."/>
            <person name="Jareborg N."/>
            <person name="Kallberg Y."/>
            <person name="Kronander E."/>
        </authorList>
    </citation>
    <scope>NUCLEOTIDE SEQUENCE [LARGE SCALE GENOMIC DNA]</scope>
</reference>
<dbReference type="PROSITE" id="PS50240">
    <property type="entry name" value="TRYPSIN_DOM"/>
    <property type="match status" value="1"/>
</dbReference>
<dbReference type="EMBL" id="CAVLGL010000137">
    <property type="protein sequence ID" value="CAK1602332.1"/>
    <property type="molecule type" value="Genomic_DNA"/>
</dbReference>
<evidence type="ECO:0000256" key="3">
    <source>
        <dbReference type="ARBA" id="ARBA00022525"/>
    </source>
</evidence>
<dbReference type="GO" id="GO:0004252">
    <property type="term" value="F:serine-type endopeptidase activity"/>
    <property type="evidence" value="ECO:0007669"/>
    <property type="project" value="UniProtKB-EC"/>
</dbReference>
<keyword evidence="6 10" id="KW-0720">Serine protease</keyword>
<evidence type="ECO:0000256" key="9">
    <source>
        <dbReference type="ARBA" id="ARBA00038868"/>
    </source>
</evidence>
<comment type="catalytic activity">
    <reaction evidence="8">
        <text>Preferential cleavage: Arg-|-Xaa, Lys-|-Xaa.</text>
        <dbReference type="EC" id="3.4.21.4"/>
    </reaction>
</comment>
<proteinExistence type="inferred from homology"/>
<comment type="subcellular location">
    <subcellularLocation>
        <location evidence="1">Secreted</location>
    </subcellularLocation>
</comment>